<keyword evidence="3" id="KW-1185">Reference proteome</keyword>
<sequence length="102" mass="11168">MLISTMYLHLFKIFLLHDGGVGGGVSLLWPKFSPFVCARLILLTNNMNGYVVDYVLVCFSAHAVQFRSHCLLCLNGGPTGVLLANTSSESNYAYCIMMANTT</sequence>
<dbReference type="Proteomes" id="UP000276215">
    <property type="component" value="Unassembled WGS sequence"/>
</dbReference>
<keyword evidence="1" id="KW-0732">Signal</keyword>
<name>A0A3N4JNJ0_9PEZI</name>
<proteinExistence type="predicted"/>
<feature type="signal peptide" evidence="1">
    <location>
        <begin position="1"/>
        <end position="23"/>
    </location>
</feature>
<accession>A0A3N4JNJ0</accession>
<evidence type="ECO:0000256" key="1">
    <source>
        <dbReference type="SAM" id="SignalP"/>
    </source>
</evidence>
<feature type="chain" id="PRO_5018274037" evidence="1">
    <location>
        <begin position="24"/>
        <end position="102"/>
    </location>
</feature>
<dbReference type="AlphaFoldDB" id="A0A3N4JNJ0"/>
<reference evidence="2 3" key="1">
    <citation type="journal article" date="2018" name="Nat. Ecol. Evol.">
        <title>Pezizomycetes genomes reveal the molecular basis of ectomycorrhizal truffle lifestyle.</title>
        <authorList>
            <person name="Murat C."/>
            <person name="Payen T."/>
            <person name="Noel B."/>
            <person name="Kuo A."/>
            <person name="Morin E."/>
            <person name="Chen J."/>
            <person name="Kohler A."/>
            <person name="Krizsan K."/>
            <person name="Balestrini R."/>
            <person name="Da Silva C."/>
            <person name="Montanini B."/>
            <person name="Hainaut M."/>
            <person name="Levati E."/>
            <person name="Barry K.W."/>
            <person name="Belfiori B."/>
            <person name="Cichocki N."/>
            <person name="Clum A."/>
            <person name="Dockter R.B."/>
            <person name="Fauchery L."/>
            <person name="Guy J."/>
            <person name="Iotti M."/>
            <person name="Le Tacon F."/>
            <person name="Lindquist E.A."/>
            <person name="Lipzen A."/>
            <person name="Malagnac F."/>
            <person name="Mello A."/>
            <person name="Molinier V."/>
            <person name="Miyauchi S."/>
            <person name="Poulain J."/>
            <person name="Riccioni C."/>
            <person name="Rubini A."/>
            <person name="Sitrit Y."/>
            <person name="Splivallo R."/>
            <person name="Traeger S."/>
            <person name="Wang M."/>
            <person name="Zifcakova L."/>
            <person name="Wipf D."/>
            <person name="Zambonelli A."/>
            <person name="Paolocci F."/>
            <person name="Nowrousian M."/>
            <person name="Ottonello S."/>
            <person name="Baldrian P."/>
            <person name="Spatafora J.W."/>
            <person name="Henrissat B."/>
            <person name="Nagy L.G."/>
            <person name="Aury J.M."/>
            <person name="Wincker P."/>
            <person name="Grigoriev I.V."/>
            <person name="Bonfante P."/>
            <person name="Martin F.M."/>
        </authorList>
    </citation>
    <scope>NUCLEOTIDE SEQUENCE [LARGE SCALE GENOMIC DNA]</scope>
    <source>
        <strain evidence="2 3">120613-1</strain>
    </source>
</reference>
<evidence type="ECO:0000313" key="3">
    <source>
        <dbReference type="Proteomes" id="UP000276215"/>
    </source>
</evidence>
<evidence type="ECO:0000313" key="2">
    <source>
        <dbReference type="EMBL" id="RPA99815.1"/>
    </source>
</evidence>
<protein>
    <submittedName>
        <fullName evidence="2">Uncharacterized protein</fullName>
    </submittedName>
</protein>
<dbReference type="EMBL" id="ML120385">
    <property type="protein sequence ID" value="RPA99815.1"/>
    <property type="molecule type" value="Genomic_DNA"/>
</dbReference>
<gene>
    <name evidence="2" type="ORF">L873DRAFT_885942</name>
</gene>
<organism evidence="2 3">
    <name type="scientific">Choiromyces venosus 120613-1</name>
    <dbReference type="NCBI Taxonomy" id="1336337"/>
    <lineage>
        <taxon>Eukaryota</taxon>
        <taxon>Fungi</taxon>
        <taxon>Dikarya</taxon>
        <taxon>Ascomycota</taxon>
        <taxon>Pezizomycotina</taxon>
        <taxon>Pezizomycetes</taxon>
        <taxon>Pezizales</taxon>
        <taxon>Tuberaceae</taxon>
        <taxon>Choiromyces</taxon>
    </lineage>
</organism>